<evidence type="ECO:0000259" key="1">
    <source>
        <dbReference type="PROSITE" id="PS50011"/>
    </source>
</evidence>
<gene>
    <name evidence="2" type="ORF">K402DRAFT_425489</name>
</gene>
<organism evidence="2 3">
    <name type="scientific">Aulographum hederae CBS 113979</name>
    <dbReference type="NCBI Taxonomy" id="1176131"/>
    <lineage>
        <taxon>Eukaryota</taxon>
        <taxon>Fungi</taxon>
        <taxon>Dikarya</taxon>
        <taxon>Ascomycota</taxon>
        <taxon>Pezizomycotina</taxon>
        <taxon>Dothideomycetes</taxon>
        <taxon>Pleosporomycetidae</taxon>
        <taxon>Aulographales</taxon>
        <taxon>Aulographaceae</taxon>
    </lineage>
</organism>
<name>A0A6G1GKR4_9PEZI</name>
<dbReference type="GO" id="GO:0005524">
    <property type="term" value="F:ATP binding"/>
    <property type="evidence" value="ECO:0007669"/>
    <property type="project" value="InterPro"/>
</dbReference>
<accession>A0A6G1GKR4</accession>
<reference evidence="2" key="1">
    <citation type="journal article" date="2020" name="Stud. Mycol.">
        <title>101 Dothideomycetes genomes: a test case for predicting lifestyles and emergence of pathogens.</title>
        <authorList>
            <person name="Haridas S."/>
            <person name="Albert R."/>
            <person name="Binder M."/>
            <person name="Bloem J."/>
            <person name="Labutti K."/>
            <person name="Salamov A."/>
            <person name="Andreopoulos B."/>
            <person name="Baker S."/>
            <person name="Barry K."/>
            <person name="Bills G."/>
            <person name="Bluhm B."/>
            <person name="Cannon C."/>
            <person name="Castanera R."/>
            <person name="Culley D."/>
            <person name="Daum C."/>
            <person name="Ezra D."/>
            <person name="Gonzalez J."/>
            <person name="Henrissat B."/>
            <person name="Kuo A."/>
            <person name="Liang C."/>
            <person name="Lipzen A."/>
            <person name="Lutzoni F."/>
            <person name="Magnuson J."/>
            <person name="Mondo S."/>
            <person name="Nolan M."/>
            <person name="Ohm R."/>
            <person name="Pangilinan J."/>
            <person name="Park H.-J."/>
            <person name="Ramirez L."/>
            <person name="Alfaro M."/>
            <person name="Sun H."/>
            <person name="Tritt A."/>
            <person name="Yoshinaga Y."/>
            <person name="Zwiers L.-H."/>
            <person name="Turgeon B."/>
            <person name="Goodwin S."/>
            <person name="Spatafora J."/>
            <person name="Crous P."/>
            <person name="Grigoriev I."/>
        </authorList>
    </citation>
    <scope>NUCLEOTIDE SEQUENCE</scope>
    <source>
        <strain evidence="2">CBS 113979</strain>
    </source>
</reference>
<feature type="domain" description="Protein kinase" evidence="1">
    <location>
        <begin position="21"/>
        <end position="323"/>
    </location>
</feature>
<evidence type="ECO:0000313" key="3">
    <source>
        <dbReference type="Proteomes" id="UP000800041"/>
    </source>
</evidence>
<dbReference type="GO" id="GO:0004672">
    <property type="term" value="F:protein kinase activity"/>
    <property type="evidence" value="ECO:0007669"/>
    <property type="project" value="InterPro"/>
</dbReference>
<dbReference type="Pfam" id="PF00069">
    <property type="entry name" value="Pkinase"/>
    <property type="match status" value="1"/>
</dbReference>
<dbReference type="SMART" id="SM00220">
    <property type="entry name" value="S_TKc"/>
    <property type="match status" value="1"/>
</dbReference>
<dbReference type="Proteomes" id="UP000800041">
    <property type="component" value="Unassembled WGS sequence"/>
</dbReference>
<dbReference type="EMBL" id="ML977201">
    <property type="protein sequence ID" value="KAF1981347.1"/>
    <property type="molecule type" value="Genomic_DNA"/>
</dbReference>
<dbReference type="Gene3D" id="1.10.510.10">
    <property type="entry name" value="Transferase(Phosphotransferase) domain 1"/>
    <property type="match status" value="1"/>
</dbReference>
<dbReference type="AlphaFoldDB" id="A0A6G1GKR4"/>
<dbReference type="SUPFAM" id="SSF56112">
    <property type="entry name" value="Protein kinase-like (PK-like)"/>
    <property type="match status" value="1"/>
</dbReference>
<proteinExistence type="predicted"/>
<dbReference type="InterPro" id="IPR011009">
    <property type="entry name" value="Kinase-like_dom_sf"/>
</dbReference>
<dbReference type="InterPro" id="IPR000719">
    <property type="entry name" value="Prot_kinase_dom"/>
</dbReference>
<evidence type="ECO:0000313" key="2">
    <source>
        <dbReference type="EMBL" id="KAF1981347.1"/>
    </source>
</evidence>
<protein>
    <recommendedName>
        <fullName evidence="1">Protein kinase domain-containing protein</fullName>
    </recommendedName>
</protein>
<dbReference type="PROSITE" id="PS50011">
    <property type="entry name" value="PROTEIN_KINASE_DOM"/>
    <property type="match status" value="1"/>
</dbReference>
<keyword evidence="3" id="KW-1185">Reference proteome</keyword>
<sequence>MAFPCCPAFPDPSINAFKETHTFLQLISEHGTNAVVECWRHNGTGKLVAAKIYNRETTKGKSNAEGGRQYAHLFLESNPDLPNPQKCYWELTVLAREIPPHPSIVAFLDYYHALPSVECGRHTLREVLCLEVCDLGPLHDGPLLDAFYEYNMPIPELLLWHLIQGLVDGLAWISATGYAHLDLYHNVLLKWDSEEGNLVPNVKIADFDCARHDDTDGWSLRTWDVWDAGEIFVGLVIMDPGRMARDMVLLQFEKFEGERPGIYSQELRDTVKELVSVAKDYGKTALAFKEQITTIVEKKRAELELTSDERMVLSELKQRTMLI</sequence>